<feature type="transmembrane region" description="Helical" evidence="8">
    <location>
        <begin position="117"/>
        <end position="138"/>
    </location>
</feature>
<comment type="subcellular location">
    <subcellularLocation>
        <location evidence="1">Membrane</location>
        <topology evidence="1">Multi-pass membrane protein</topology>
    </subcellularLocation>
</comment>
<evidence type="ECO:0000256" key="3">
    <source>
        <dbReference type="ARBA" id="ARBA00022448"/>
    </source>
</evidence>
<keyword evidence="4" id="KW-0406">Ion transport</keyword>
<comment type="similarity">
    <text evidence="2">Belongs to the anion exchanger (TC 2.A.31.3) family.</text>
</comment>
<dbReference type="OMA" id="LMHSERE"/>
<dbReference type="GO" id="GO:0005452">
    <property type="term" value="F:solute:inorganic anion antiporter activity"/>
    <property type="evidence" value="ECO:0007669"/>
    <property type="project" value="InterPro"/>
</dbReference>
<dbReference type="Pfam" id="PF00955">
    <property type="entry name" value="HCO3_cotransp"/>
    <property type="match status" value="3"/>
</dbReference>
<dbReference type="GO" id="GO:0006820">
    <property type="term" value="P:monoatomic anion transport"/>
    <property type="evidence" value="ECO:0007669"/>
    <property type="project" value="InterPro"/>
</dbReference>
<evidence type="ECO:0000256" key="5">
    <source>
        <dbReference type="ARBA" id="ARBA00022692"/>
    </source>
</evidence>
<dbReference type="Proteomes" id="UP000000226">
    <property type="component" value="Chromosome 1"/>
</dbReference>
<dbReference type="PANTHER" id="PTHR11453:SF131">
    <property type="entry name" value="BORON TRANSPORTER 7-RELATED"/>
    <property type="match status" value="1"/>
</dbReference>
<dbReference type="Gene3D" id="1.10.287.570">
    <property type="entry name" value="Helical hairpin bin"/>
    <property type="match status" value="1"/>
</dbReference>
<dbReference type="InterPro" id="IPR003020">
    <property type="entry name" value="HCO3_transpt_euk"/>
</dbReference>
<feature type="transmembrane region" description="Helical" evidence="8">
    <location>
        <begin position="549"/>
        <end position="567"/>
    </location>
</feature>
<dbReference type="PANTHER" id="PTHR11453">
    <property type="entry name" value="ANION EXCHANGE PROTEIN"/>
    <property type="match status" value="1"/>
</dbReference>
<feature type="transmembrane region" description="Helical" evidence="8">
    <location>
        <begin position="32"/>
        <end position="51"/>
    </location>
</feature>
<evidence type="ECO:0000256" key="8">
    <source>
        <dbReference type="SAM" id="Phobius"/>
    </source>
</evidence>
<evidence type="ECO:0000256" key="1">
    <source>
        <dbReference type="ARBA" id="ARBA00004141"/>
    </source>
</evidence>
<keyword evidence="11" id="KW-1185">Reference proteome</keyword>
<evidence type="ECO:0000256" key="2">
    <source>
        <dbReference type="ARBA" id="ARBA00006262"/>
    </source>
</evidence>
<evidence type="ECO:0000256" key="6">
    <source>
        <dbReference type="ARBA" id="ARBA00022989"/>
    </source>
</evidence>
<feature type="transmembrane region" description="Helical" evidence="8">
    <location>
        <begin position="327"/>
        <end position="347"/>
    </location>
</feature>
<sequence length="649" mass="73293">MEPFGGIIQDFRGRVACYKHDWTSAFRSGIKILAPTFYIFFASALPVIAFGEQLNRDTGGSLSTVETLTSTAICGIIHSIFGGQPLLILGVAEPTVIMYTILYQFCTKSPDLGVELFLPWAGWVCVWTSLLLIMLAVFNACTIISRFTRLAEELFGMLITVLFFQEAILGIRNEFKTPKSENPSTEEHQFHWRYINGLLSVIFSLGILLTALMSRRARTWKLGTGWQRALVADYGIPLMVVFWTGMSYTVPSKVPSTIPRRLVCPLPWESESLYHWTVIMDMGKVPVLYIFAAFIPAVMVAGLYFFDHSVASKMAQQKEYNLQKPSSFHYDMFLLGIMTLICGLLGLPPSNGVLPQSPMHTKSLAVLRTQLIRKKVVKSAKDCIKQQGNTTELYGKMQAVLIEMDSEPSTKTMTNLKEAVMKSSENNGENPKFDPEKHIDAYIPVRVNEQRVSNLLQSLLIGLSIFSISVIKTIPTSVLWGYFAYMAIDSLPGNQFYERILLLFVSQSRRKKILEGPHASFVESVPFKTIAIFTILQCAYFLVCYGVQLIPIGGILFPLPFFLLIFIREHVLPLIFNHADLHELDAAEYEEILGVPNTHKNPEDDDDDDYNAELLDEMTTHRGELKLRTVTLKKRTPVEDPMQQINIYE</sequence>
<feature type="transmembrane region" description="Helical" evidence="8">
    <location>
        <begin position="150"/>
        <end position="171"/>
    </location>
</feature>
<feature type="transmembrane region" description="Helical" evidence="8">
    <location>
        <begin position="86"/>
        <end position="105"/>
    </location>
</feature>
<organism evidence="10 11">
    <name type="scientific">Phaseolus vulgaris</name>
    <name type="common">Kidney bean</name>
    <name type="synonym">French bean</name>
    <dbReference type="NCBI Taxonomy" id="3885"/>
    <lineage>
        <taxon>Eukaryota</taxon>
        <taxon>Viridiplantae</taxon>
        <taxon>Streptophyta</taxon>
        <taxon>Embryophyta</taxon>
        <taxon>Tracheophyta</taxon>
        <taxon>Spermatophyta</taxon>
        <taxon>Magnoliopsida</taxon>
        <taxon>eudicotyledons</taxon>
        <taxon>Gunneridae</taxon>
        <taxon>Pentapetalae</taxon>
        <taxon>rosids</taxon>
        <taxon>fabids</taxon>
        <taxon>Fabales</taxon>
        <taxon>Fabaceae</taxon>
        <taxon>Papilionoideae</taxon>
        <taxon>50 kb inversion clade</taxon>
        <taxon>NPAAA clade</taxon>
        <taxon>indigoferoid/millettioid clade</taxon>
        <taxon>Phaseoleae</taxon>
        <taxon>Phaseolus</taxon>
    </lineage>
</organism>
<dbReference type="FunFam" id="1.10.287.570:FF:000004">
    <property type="entry name" value="probable boron transporter 2"/>
    <property type="match status" value="1"/>
</dbReference>
<dbReference type="AlphaFoldDB" id="V7CSY6"/>
<evidence type="ECO:0000256" key="4">
    <source>
        <dbReference type="ARBA" id="ARBA00022681"/>
    </source>
</evidence>
<feature type="domain" description="Bicarbonate transporter-like transmembrane" evidence="9">
    <location>
        <begin position="445"/>
        <end position="587"/>
    </location>
</feature>
<evidence type="ECO:0000313" key="11">
    <source>
        <dbReference type="Proteomes" id="UP000000226"/>
    </source>
</evidence>
<keyword evidence="5 8" id="KW-0812">Transmembrane</keyword>
<evidence type="ECO:0000313" key="10">
    <source>
        <dbReference type="EMBL" id="ESW33229.1"/>
    </source>
</evidence>
<feature type="transmembrane region" description="Helical" evidence="8">
    <location>
        <begin position="459"/>
        <end position="485"/>
    </location>
</feature>
<evidence type="ECO:0000256" key="7">
    <source>
        <dbReference type="ARBA" id="ARBA00023136"/>
    </source>
</evidence>
<accession>V7CSY6</accession>
<dbReference type="eggNOG" id="KOG1172">
    <property type="taxonomic scope" value="Eukaryota"/>
</dbReference>
<keyword evidence="3" id="KW-0813">Transport</keyword>
<dbReference type="SMR" id="V7CSY6"/>
<protein>
    <recommendedName>
        <fullName evidence="9">Bicarbonate transporter-like transmembrane domain-containing protein</fullName>
    </recommendedName>
</protein>
<dbReference type="EMBL" id="CM002288">
    <property type="protein sequence ID" value="ESW33229.1"/>
    <property type="molecule type" value="Genomic_DNA"/>
</dbReference>
<dbReference type="GO" id="GO:0050801">
    <property type="term" value="P:monoatomic ion homeostasis"/>
    <property type="evidence" value="ECO:0007669"/>
    <property type="project" value="TreeGrafter"/>
</dbReference>
<name>V7CSY6_PHAVU</name>
<dbReference type="PhylomeDB" id="V7CSY6"/>
<evidence type="ECO:0000259" key="9">
    <source>
        <dbReference type="Pfam" id="PF00955"/>
    </source>
</evidence>
<feature type="transmembrane region" description="Helical" evidence="8">
    <location>
        <begin position="287"/>
        <end position="306"/>
    </location>
</feature>
<dbReference type="GO" id="GO:0005886">
    <property type="term" value="C:plasma membrane"/>
    <property type="evidence" value="ECO:0007669"/>
    <property type="project" value="UniProtKB-ARBA"/>
</dbReference>
<keyword evidence="7 8" id="KW-0472">Membrane</keyword>
<dbReference type="Gramene" id="ESW33229">
    <property type="protein sequence ID" value="ESW33229"/>
    <property type="gene ID" value="PHAVU_001G053300g"/>
</dbReference>
<feature type="transmembrane region" description="Helical" evidence="8">
    <location>
        <begin position="225"/>
        <end position="246"/>
    </location>
</feature>
<keyword evidence="6 8" id="KW-1133">Transmembrane helix</keyword>
<feature type="transmembrane region" description="Helical" evidence="8">
    <location>
        <begin position="191"/>
        <end position="213"/>
    </location>
</feature>
<proteinExistence type="inferred from homology"/>
<keyword evidence="4" id="KW-0039">Anion exchange</keyword>
<feature type="domain" description="Bicarbonate transporter-like transmembrane" evidence="9">
    <location>
        <begin position="3"/>
        <end position="180"/>
    </location>
</feature>
<gene>
    <name evidence="10" type="ORF">PHAVU_001G053300g</name>
</gene>
<dbReference type="OrthoDB" id="1735926at2759"/>
<dbReference type="InterPro" id="IPR011531">
    <property type="entry name" value="HCO3_transpt-like_TM_dom"/>
</dbReference>
<reference evidence="11" key="1">
    <citation type="journal article" date="2014" name="Nat. Genet.">
        <title>A reference genome for common bean and genome-wide analysis of dual domestications.</title>
        <authorList>
            <person name="Schmutz J."/>
            <person name="McClean P.E."/>
            <person name="Mamidi S."/>
            <person name="Wu G.A."/>
            <person name="Cannon S.B."/>
            <person name="Grimwood J."/>
            <person name="Jenkins J."/>
            <person name="Shu S."/>
            <person name="Song Q."/>
            <person name="Chavarro C."/>
            <person name="Torres-Torres M."/>
            <person name="Geffroy V."/>
            <person name="Moghaddam S.M."/>
            <person name="Gao D."/>
            <person name="Abernathy B."/>
            <person name="Barry K."/>
            <person name="Blair M."/>
            <person name="Brick M.A."/>
            <person name="Chovatia M."/>
            <person name="Gepts P."/>
            <person name="Goodstein D.M."/>
            <person name="Gonzales M."/>
            <person name="Hellsten U."/>
            <person name="Hyten D.L."/>
            <person name="Jia G."/>
            <person name="Kelly J.D."/>
            <person name="Kudrna D."/>
            <person name="Lee R."/>
            <person name="Richard M.M."/>
            <person name="Miklas P.N."/>
            <person name="Osorno J.M."/>
            <person name="Rodrigues J."/>
            <person name="Thareau V."/>
            <person name="Urrea C.A."/>
            <person name="Wang M."/>
            <person name="Yu Y."/>
            <person name="Zhang M."/>
            <person name="Wing R.A."/>
            <person name="Cregan P.B."/>
            <person name="Rokhsar D.S."/>
            <person name="Jackson S.A."/>
        </authorList>
    </citation>
    <scope>NUCLEOTIDE SEQUENCE [LARGE SCALE GENOMIC DNA]</scope>
    <source>
        <strain evidence="11">cv. G19833</strain>
    </source>
</reference>
<feature type="domain" description="Bicarbonate transporter-like transmembrane" evidence="9">
    <location>
        <begin position="196"/>
        <end position="369"/>
    </location>
</feature>